<dbReference type="InterPro" id="IPR036322">
    <property type="entry name" value="WD40_repeat_dom_sf"/>
</dbReference>
<evidence type="ECO:0000313" key="5">
    <source>
        <dbReference type="Proteomes" id="UP000219813"/>
    </source>
</evidence>
<dbReference type="RefSeq" id="XP_028861802.1">
    <property type="nucleotide sequence ID" value="XM_029005187.1"/>
</dbReference>
<gene>
    <name evidence="4" type="primary">PmUG01_09048200</name>
    <name evidence="4" type="ORF">PMUG01_09048200</name>
</gene>
<feature type="compositionally biased region" description="Basic and acidic residues" evidence="3">
    <location>
        <begin position="1121"/>
        <end position="1138"/>
    </location>
</feature>
<dbReference type="EMBL" id="LT594630">
    <property type="protein sequence ID" value="SCN12906.1"/>
    <property type="molecule type" value="Genomic_DNA"/>
</dbReference>
<dbReference type="InterPro" id="IPR001680">
    <property type="entry name" value="WD40_rpt"/>
</dbReference>
<dbReference type="GeneID" id="39869010"/>
<dbReference type="GO" id="GO:0005669">
    <property type="term" value="C:transcription factor TFIID complex"/>
    <property type="evidence" value="ECO:0007669"/>
    <property type="project" value="TreeGrafter"/>
</dbReference>
<dbReference type="PANTHER" id="PTHR19879">
    <property type="entry name" value="TRANSCRIPTION INITIATION FACTOR TFIID"/>
    <property type="match status" value="1"/>
</dbReference>
<dbReference type="SUPFAM" id="SSF58104">
    <property type="entry name" value="Methyl-accepting chemotaxis protein (MCP) signaling domain"/>
    <property type="match status" value="1"/>
</dbReference>
<dbReference type="Gene3D" id="1.25.40.500">
    <property type="entry name" value="TFIID subunit TAF5, NTD2 domain"/>
    <property type="match status" value="1"/>
</dbReference>
<feature type="region of interest" description="Disordered" evidence="3">
    <location>
        <begin position="1301"/>
        <end position="1342"/>
    </location>
</feature>
<feature type="compositionally biased region" description="Low complexity" evidence="3">
    <location>
        <begin position="1306"/>
        <end position="1333"/>
    </location>
</feature>
<feature type="region of interest" description="Disordered" evidence="3">
    <location>
        <begin position="661"/>
        <end position="718"/>
    </location>
</feature>
<feature type="compositionally biased region" description="Low complexity" evidence="3">
    <location>
        <begin position="574"/>
        <end position="613"/>
    </location>
</feature>
<dbReference type="GO" id="GO:0006367">
    <property type="term" value="P:transcription initiation at RNA polymerase II promoter"/>
    <property type="evidence" value="ECO:0007669"/>
    <property type="project" value="TreeGrafter"/>
</dbReference>
<dbReference type="SMART" id="SM00320">
    <property type="entry name" value="WD40"/>
    <property type="match status" value="6"/>
</dbReference>
<dbReference type="PANTHER" id="PTHR19879:SF7">
    <property type="entry name" value="PROTEASOMAL ATPASE-ASSOCIATED FACTOR 1"/>
    <property type="match status" value="1"/>
</dbReference>
<dbReference type="VEuPathDB" id="PlasmoDB:PmUG01_09048200"/>
<feature type="compositionally biased region" description="Low complexity" evidence="3">
    <location>
        <begin position="1"/>
        <end position="75"/>
    </location>
</feature>
<feature type="region of interest" description="Disordered" evidence="3">
    <location>
        <begin position="1"/>
        <end position="83"/>
    </location>
</feature>
<keyword evidence="2" id="KW-0539">Nucleus</keyword>
<proteinExistence type="predicted"/>
<organism evidence="4 5">
    <name type="scientific">Plasmodium malariae</name>
    <dbReference type="NCBI Taxonomy" id="5858"/>
    <lineage>
        <taxon>Eukaryota</taxon>
        <taxon>Sar</taxon>
        <taxon>Alveolata</taxon>
        <taxon>Apicomplexa</taxon>
        <taxon>Aconoidasida</taxon>
        <taxon>Haemosporida</taxon>
        <taxon>Plasmodiidae</taxon>
        <taxon>Plasmodium</taxon>
        <taxon>Plasmodium (Plasmodium)</taxon>
    </lineage>
</organism>
<accession>A0A1D3PD29</accession>
<dbReference type="OrthoDB" id="10266330at2759"/>
<dbReference type="Gene3D" id="2.130.10.10">
    <property type="entry name" value="YVTN repeat-like/Quinoprotein amine dehydrogenase"/>
    <property type="match status" value="2"/>
</dbReference>
<feature type="region of interest" description="Disordered" evidence="3">
    <location>
        <begin position="1105"/>
        <end position="1147"/>
    </location>
</feature>
<dbReference type="InterPro" id="IPR015943">
    <property type="entry name" value="WD40/YVTN_repeat-like_dom_sf"/>
</dbReference>
<evidence type="ECO:0000256" key="2">
    <source>
        <dbReference type="ARBA" id="ARBA00023242"/>
    </source>
</evidence>
<dbReference type="Proteomes" id="UP000219813">
    <property type="component" value="Chromosome 9"/>
</dbReference>
<dbReference type="Gene3D" id="1.10.287.950">
    <property type="entry name" value="Methyl-accepting chemotaxis protein"/>
    <property type="match status" value="1"/>
</dbReference>
<sequence>MKIPNNMNNNYSNNNSSSGNNNNSSSGNNNNSSSRNNSSSGNNNSSGNNSISSINNSSGNIISNKSSSNINSGNNEKYTNTRNNSSSVINSNLNLLIGINNIPNNMSATPKSVMNNNINNIPNSINALTSNLNNMHKMHSNVNKIQSNLNNMPNNMSNIASNIKHPMSNSLNSMVGSINNIPSSMNNIPSSMNNMPSSMNNIPSSMNNIPSSMNNMPSSMNNMPSSMNNMPSSMNNMPSSMNNMPSSMNNMPSSMNNMPSSMNNMPSSMNNMPSSMNNMPSSMNNMPSSMNNMPSSMNNMPSSISNMLRTRGNMPSSMGNLTSSINNKLGSMKHPVSNSNAKVVVNNNDNMPNELNMNKNLKMNSADIANNNNNSSTNNINNSKNNINSSSNRNMNQLINKSSVGLRENVVNNLNYNNNSMNYSMKNNNVDINNKLNNKENRGQSPDNNSEGIIKKRNNKMIINNNMNSSSHFIGLDPVSTNRFFVNDMKNVENNIRPINNKISNMKENQNNMPHIREKYLLNKNEKNNMCISTKKFNNINKANNSGMLNSSGMSNNTGMLNSSGMSNNTGMLNSSGMSNNTGMLNSSGMSNNTGISNITSMSNNNGSINNNSEHPRSLKNVDNSLMYNAYNVNSINTKNINKMYSFNNINSSNNNGINSNSINNNSVNSNSTSNISNNNISNNSSNNNINDTNHFGVQPKKDNKLSSKPKDTDYNGKNKTANVLINEEANFKLYGVNNSGSSNNNISNNINNSNISNNNNNNNIKNISHNNNIIGNEAKKAFIQANNMFDAKTYRNIENFKNINDEKNVRYNNLSEMDNSIKFIPENANLSSSMFHKMSVKKQIMSMKNGGASNSHLANNKLGNINLSVSMSNSSIANNILTNGGLANNVDNAGVYKLSVNNDKESAKDAFNHMSQTNMMKDMLKENNKSKLYAKKYKNSNKILKSLDQQNIKSPKIHKMDRAYINKKININGGSSPSMHINQNMTYEELKKKKNTTAPLDNIGSNSMPYLSGHPSLERNISTPNNFNSVSYINSDIMHSNINNSNDVNISAKDNNINSINRINNINVSNNNNNIKDREKGTLILFDKNMNSELKNSMEVFKRSGQEFEEKTKKKKRREKKEEKNKGKKLEASKNERMATTPFEDNYKEKKKNFDYNNHLLNFNENNEQNTFTRAPFSTIHTGHNDNEDNYTKEIRKISNLNLNMNIKEDDNYVYNKKKGPLENYDNMNNDLSKVFLDKEKNMYKEIDVGHEDDDLKSSKKKKKYSEVYETLSNYSNERMGSDKKLIALTKLFGNVIDEDDHANNNENNSVSNNVSNNVNNNDNNNDNNNESTKISSPSLRNHHVRSVNRFDLEYYKSMSLDTLLNNLNLDKEILNILKDKINNINRNINVTIRSSPMEKQVECVEKENFNLPSLIHMFDEFINWCENNLSQIKLQLYNVAFCLLLEIYILLLTSSYDTLVQFKNKYLKKFSAYEPVTKFLSNCVSLSQMFEISLIRFKEKDAKHIVYMTKLGKKSLLHYLSVYGGVSLYNLITTKIKIIQVDDSERNFNFFYSFVSTNFVYNIKLSFPVQWNLPPIYSLKDEIAEDDNSKLVKEKEENAYVPNETSDAYYYYKHIIRTQVRNRLKVTKNRMPSMLYYCLNNCNDMTCAEISGFDGSLVATAHTNNIIKLWNIKQSQINKIKNKKRDMENSSIVDPSDIRKYDHLKEINTISIDLDDQEENEISKLYGNIFNVSSLCFGETNKILLSGNVNGDIYLYSTISNKNYVKYVGGHTPIWYLDTAFLGYFFCSCEDDGNLRIYSTNKTYPFITYKYNSTANICKYHYNSTLVACGYFDNYVHLYDVRVNSFIKRFKNNYPSSQGVTSLCFSKNGKLLSYAGGYTNNINLIDLATDKYINVESKNTIGTNQLEDTPYFHTTKSFDSYIDNNFLNKEYAKKENGKSKTISSIDYYEDKILNMDFSYDNNLLVSMSSNSLIDFYNCSKASKETKSSVENKRIKLEKSPKKNNPYVKLSKSYGVNYSNLISAKFTPENALLLFGINALI</sequence>
<feature type="compositionally biased region" description="Basic and acidic residues" evidence="3">
    <location>
        <begin position="700"/>
        <end position="717"/>
    </location>
</feature>
<evidence type="ECO:0000256" key="3">
    <source>
        <dbReference type="SAM" id="MobiDB-lite"/>
    </source>
</evidence>
<evidence type="ECO:0000313" key="4">
    <source>
        <dbReference type="EMBL" id="SCN12906.1"/>
    </source>
</evidence>
<comment type="subcellular location">
    <subcellularLocation>
        <location evidence="1">Nucleus</location>
    </subcellularLocation>
</comment>
<dbReference type="InterPro" id="IPR037264">
    <property type="entry name" value="TFIID_NTD2_sf"/>
</dbReference>
<dbReference type="SUPFAM" id="SSF160897">
    <property type="entry name" value="Taf5 N-terminal domain-like"/>
    <property type="match status" value="1"/>
</dbReference>
<name>A0A1D3PD29_PLAMA</name>
<reference evidence="4 5" key="1">
    <citation type="submission" date="2016-06" db="EMBL/GenBank/DDBJ databases">
        <authorList>
            <consortium name="Pathogen Informatics"/>
        </authorList>
    </citation>
    <scope>NUCLEOTIDE SEQUENCE [LARGE SCALE GENOMIC DNA]</scope>
</reference>
<dbReference type="OMA" id="PTNMNNI"/>
<dbReference type="KEGG" id="pmal:PMUG01_09048200"/>
<dbReference type="GO" id="GO:0016251">
    <property type="term" value="F:RNA polymerase II general transcription initiation factor activity"/>
    <property type="evidence" value="ECO:0007669"/>
    <property type="project" value="TreeGrafter"/>
</dbReference>
<protein>
    <submittedName>
        <fullName evidence="4">WD repeat-containing protein, putative</fullName>
    </submittedName>
</protein>
<keyword evidence="5" id="KW-1185">Reference proteome</keyword>
<feature type="region of interest" description="Disordered" evidence="3">
    <location>
        <begin position="574"/>
        <end position="618"/>
    </location>
</feature>
<dbReference type="SUPFAM" id="SSF50978">
    <property type="entry name" value="WD40 repeat-like"/>
    <property type="match status" value="1"/>
</dbReference>
<evidence type="ECO:0000256" key="1">
    <source>
        <dbReference type="ARBA" id="ARBA00004123"/>
    </source>
</evidence>
<feature type="compositionally biased region" description="Low complexity" evidence="3">
    <location>
        <begin position="661"/>
        <end position="691"/>
    </location>
</feature>